<dbReference type="GO" id="GO:0005829">
    <property type="term" value="C:cytosol"/>
    <property type="evidence" value="ECO:0007669"/>
    <property type="project" value="TreeGrafter"/>
</dbReference>
<dbReference type="NCBIfam" id="TIGR00022">
    <property type="entry name" value="YhcH/YjgK/YiaL family protein"/>
    <property type="match status" value="1"/>
</dbReference>
<dbReference type="InterPro" id="IPR004375">
    <property type="entry name" value="NanQ/TabA/YiaL"/>
</dbReference>
<dbReference type="InterPro" id="IPR037012">
    <property type="entry name" value="NanQ/TabA/YiaL_sf"/>
</dbReference>
<proteinExistence type="predicted"/>
<reference evidence="1" key="1">
    <citation type="submission" date="2020-02" db="EMBL/GenBank/DDBJ databases">
        <authorList>
            <person name="Meier V. D."/>
        </authorList>
    </citation>
    <scope>NUCLEOTIDE SEQUENCE</scope>
    <source>
        <strain evidence="1">AVDCRST_MAG95</strain>
    </source>
</reference>
<evidence type="ECO:0008006" key="2">
    <source>
        <dbReference type="Google" id="ProtNLM"/>
    </source>
</evidence>
<dbReference type="Gene3D" id="2.60.120.370">
    <property type="entry name" value="YhcH/YjgK/YiaL"/>
    <property type="match status" value="1"/>
</dbReference>
<name>A0A6J4HXA0_9BACT</name>
<dbReference type="SUPFAM" id="SSF51197">
    <property type="entry name" value="Clavaminate synthase-like"/>
    <property type="match status" value="1"/>
</dbReference>
<accession>A0A6J4HXA0</accession>
<dbReference type="PANTHER" id="PTHR34986:SF1">
    <property type="entry name" value="PROTEIN YIAL"/>
    <property type="match status" value="1"/>
</dbReference>
<dbReference type="AlphaFoldDB" id="A0A6J4HXA0"/>
<dbReference type="EMBL" id="CADCTJ010000360">
    <property type="protein sequence ID" value="CAA9234183.1"/>
    <property type="molecule type" value="Genomic_DNA"/>
</dbReference>
<protein>
    <recommendedName>
        <fullName evidence="2">YhcH/YjgK/YiaL family protein</fullName>
    </recommendedName>
</protein>
<dbReference type="Pfam" id="PF04074">
    <property type="entry name" value="DUF386"/>
    <property type="match status" value="1"/>
</dbReference>
<evidence type="ECO:0000313" key="1">
    <source>
        <dbReference type="EMBL" id="CAA9234183.1"/>
    </source>
</evidence>
<sequence length="149" mass="16902">MIFDHLSNSARYSALHPDFWLAFEFLQTQDLAALTPGKYTLRGDEVFALLSDDVGFGGPAQARLESHRRYLDIQVVLSGTDVMGWQNLAACTQFTEPYAPERDVAFYGDQPLVWFDVPAQHFVIFYPEDTHAPLATSEKIRKMVFKIAI</sequence>
<dbReference type="PANTHER" id="PTHR34986">
    <property type="entry name" value="EVOLVED BETA-GALACTOSIDASE SUBUNIT BETA"/>
    <property type="match status" value="1"/>
</dbReference>
<gene>
    <name evidence="1" type="ORF">AVDCRST_MAG95-1131</name>
</gene>
<organism evidence="1">
    <name type="scientific">uncultured Adhaeribacter sp</name>
    <dbReference type="NCBI Taxonomy" id="448109"/>
    <lineage>
        <taxon>Bacteria</taxon>
        <taxon>Pseudomonadati</taxon>
        <taxon>Bacteroidota</taxon>
        <taxon>Cytophagia</taxon>
        <taxon>Cytophagales</taxon>
        <taxon>Hymenobacteraceae</taxon>
        <taxon>Adhaeribacter</taxon>
        <taxon>environmental samples</taxon>
    </lineage>
</organism>